<dbReference type="Gene3D" id="4.10.410.40">
    <property type="match status" value="1"/>
</dbReference>
<accession>A0A3D2SSF0</accession>
<organism evidence="1 2">
    <name type="scientific">Acinetobacter ursingii</name>
    <dbReference type="NCBI Taxonomy" id="108980"/>
    <lineage>
        <taxon>Bacteria</taxon>
        <taxon>Pseudomonadati</taxon>
        <taxon>Pseudomonadota</taxon>
        <taxon>Gammaproteobacteria</taxon>
        <taxon>Moraxellales</taxon>
        <taxon>Moraxellaceae</taxon>
        <taxon>Acinetobacter</taxon>
    </lineage>
</organism>
<reference evidence="1 2" key="1">
    <citation type="journal article" date="2018" name="Nat. Biotechnol.">
        <title>A standardized bacterial taxonomy based on genome phylogeny substantially revises the tree of life.</title>
        <authorList>
            <person name="Parks D.H."/>
            <person name="Chuvochina M."/>
            <person name="Waite D.W."/>
            <person name="Rinke C."/>
            <person name="Skarshewski A."/>
            <person name="Chaumeil P.A."/>
            <person name="Hugenholtz P."/>
        </authorList>
    </citation>
    <scope>NUCLEOTIDE SEQUENCE [LARGE SCALE GENOMIC DNA]</scope>
    <source>
        <strain evidence="1">UBA9669</strain>
    </source>
</reference>
<protein>
    <recommendedName>
        <fullName evidence="3">Phage tail protein</fullName>
    </recommendedName>
</protein>
<evidence type="ECO:0000313" key="2">
    <source>
        <dbReference type="Proteomes" id="UP000263596"/>
    </source>
</evidence>
<gene>
    <name evidence="1" type="ORF">DHW29_13535</name>
</gene>
<comment type="caution">
    <text evidence="1">The sequence shown here is derived from an EMBL/GenBank/DDBJ whole genome shotgun (WGS) entry which is preliminary data.</text>
</comment>
<dbReference type="AlphaFoldDB" id="A0A3D2SSF0"/>
<evidence type="ECO:0008006" key="3">
    <source>
        <dbReference type="Google" id="ProtNLM"/>
    </source>
</evidence>
<proteinExistence type="predicted"/>
<name>A0A3D2SSF0_9GAMM</name>
<dbReference type="InterPro" id="IPR032495">
    <property type="entry name" value="Phage_TTP_11"/>
</dbReference>
<sequence length="154" mass="16979">MANVRVNGMGIYVYDGTTITKINCIKTIDFGSDSTTRIENTCLDEPNTKSYVSGLSDPGQGSIGYDFDDENTSHDKLEEWARDKKQNLQFYIGSRDSNDAPTLTGGSVTLPETRTWWSFMGGLSSPAPTFEADALVAYTITLERSTEVIRTPKT</sequence>
<dbReference type="EMBL" id="DPVE01000233">
    <property type="protein sequence ID" value="HCK31100.1"/>
    <property type="molecule type" value="Genomic_DNA"/>
</dbReference>
<dbReference type="RefSeq" id="WP_151832798.1">
    <property type="nucleotide sequence ID" value="NZ_BKVR01000037.1"/>
</dbReference>
<dbReference type="Pfam" id="PF16460">
    <property type="entry name" value="Phage_TTP_11"/>
    <property type="match status" value="1"/>
</dbReference>
<dbReference type="Proteomes" id="UP000263596">
    <property type="component" value="Unassembled WGS sequence"/>
</dbReference>
<evidence type="ECO:0000313" key="1">
    <source>
        <dbReference type="EMBL" id="HCK31100.1"/>
    </source>
</evidence>